<evidence type="ECO:0000256" key="8">
    <source>
        <dbReference type="ARBA" id="ARBA00048679"/>
    </source>
</evidence>
<gene>
    <name evidence="12" type="ORF">DQ392_04165</name>
</gene>
<evidence type="ECO:0000256" key="4">
    <source>
        <dbReference type="ARBA" id="ARBA00022741"/>
    </source>
</evidence>
<dbReference type="GO" id="GO:0005524">
    <property type="term" value="F:ATP binding"/>
    <property type="evidence" value="ECO:0007669"/>
    <property type="project" value="UniProtKB-UniRule"/>
</dbReference>
<keyword evidence="3" id="KW-0808">Transferase</keyword>
<dbReference type="EMBL" id="QOIM01000022">
    <property type="protein sequence ID" value="RCG23882.1"/>
    <property type="molecule type" value="Genomic_DNA"/>
</dbReference>
<dbReference type="Gene3D" id="1.10.510.10">
    <property type="entry name" value="Transferase(Phosphotransferase) domain 1"/>
    <property type="match status" value="1"/>
</dbReference>
<keyword evidence="13" id="KW-1185">Reference proteome</keyword>
<dbReference type="SMART" id="SM00220">
    <property type="entry name" value="S_TKc"/>
    <property type="match status" value="1"/>
</dbReference>
<evidence type="ECO:0000256" key="5">
    <source>
        <dbReference type="ARBA" id="ARBA00022777"/>
    </source>
</evidence>
<comment type="catalytic activity">
    <reaction evidence="7">
        <text>L-threonyl-[protein] + ATP = O-phospho-L-threonyl-[protein] + ADP + H(+)</text>
        <dbReference type="Rhea" id="RHEA:46608"/>
        <dbReference type="Rhea" id="RHEA-COMP:11060"/>
        <dbReference type="Rhea" id="RHEA-COMP:11605"/>
        <dbReference type="ChEBI" id="CHEBI:15378"/>
        <dbReference type="ChEBI" id="CHEBI:30013"/>
        <dbReference type="ChEBI" id="CHEBI:30616"/>
        <dbReference type="ChEBI" id="CHEBI:61977"/>
        <dbReference type="ChEBI" id="CHEBI:456216"/>
        <dbReference type="EC" id="2.7.11.1"/>
    </reaction>
</comment>
<feature type="region of interest" description="Disordered" evidence="10">
    <location>
        <begin position="285"/>
        <end position="414"/>
    </location>
</feature>
<evidence type="ECO:0000256" key="7">
    <source>
        <dbReference type="ARBA" id="ARBA00047899"/>
    </source>
</evidence>
<feature type="domain" description="Protein kinase" evidence="11">
    <location>
        <begin position="10"/>
        <end position="286"/>
    </location>
</feature>
<evidence type="ECO:0000256" key="2">
    <source>
        <dbReference type="ARBA" id="ARBA00022527"/>
    </source>
</evidence>
<name>A0A367F1X8_9ACTN</name>
<evidence type="ECO:0000259" key="11">
    <source>
        <dbReference type="PROSITE" id="PS50011"/>
    </source>
</evidence>
<dbReference type="InterPro" id="IPR011009">
    <property type="entry name" value="Kinase-like_dom_sf"/>
</dbReference>
<dbReference type="GO" id="GO:0004674">
    <property type="term" value="F:protein serine/threonine kinase activity"/>
    <property type="evidence" value="ECO:0007669"/>
    <property type="project" value="UniProtKB-KW"/>
</dbReference>
<evidence type="ECO:0000313" key="12">
    <source>
        <dbReference type="EMBL" id="RCG23882.1"/>
    </source>
</evidence>
<keyword evidence="5 12" id="KW-0418">Kinase</keyword>
<dbReference type="Pfam" id="PF00069">
    <property type="entry name" value="Pkinase"/>
    <property type="match status" value="1"/>
</dbReference>
<feature type="compositionally biased region" description="Basic and acidic residues" evidence="10">
    <location>
        <begin position="324"/>
        <end position="334"/>
    </location>
</feature>
<reference evidence="12 13" key="1">
    <citation type="submission" date="2018-06" db="EMBL/GenBank/DDBJ databases">
        <title>Streptomyces reniochalinae sp. nov. and Streptomyces diacarnus sp. nov. from marine sponges.</title>
        <authorList>
            <person name="Li L."/>
        </authorList>
    </citation>
    <scope>NUCLEOTIDE SEQUENCE [LARGE SCALE GENOMIC DNA]</scope>
    <source>
        <strain evidence="12 13">LHW50302</strain>
    </source>
</reference>
<protein>
    <recommendedName>
        <fullName evidence="1">non-specific serine/threonine protein kinase</fullName>
        <ecNumber evidence="1">2.7.11.1</ecNumber>
    </recommendedName>
</protein>
<feature type="compositionally biased region" description="Low complexity" evidence="10">
    <location>
        <begin position="286"/>
        <end position="301"/>
    </location>
</feature>
<comment type="catalytic activity">
    <reaction evidence="8">
        <text>L-seryl-[protein] + ATP = O-phospho-L-seryl-[protein] + ADP + H(+)</text>
        <dbReference type="Rhea" id="RHEA:17989"/>
        <dbReference type="Rhea" id="RHEA-COMP:9863"/>
        <dbReference type="Rhea" id="RHEA-COMP:11604"/>
        <dbReference type="ChEBI" id="CHEBI:15378"/>
        <dbReference type="ChEBI" id="CHEBI:29999"/>
        <dbReference type="ChEBI" id="CHEBI:30616"/>
        <dbReference type="ChEBI" id="CHEBI:83421"/>
        <dbReference type="ChEBI" id="CHEBI:456216"/>
        <dbReference type="EC" id="2.7.11.1"/>
    </reaction>
</comment>
<keyword evidence="4 9" id="KW-0547">Nucleotide-binding</keyword>
<feature type="compositionally biased region" description="Polar residues" evidence="10">
    <location>
        <begin position="344"/>
        <end position="354"/>
    </location>
</feature>
<dbReference type="FunFam" id="3.30.200.20:FF:000035">
    <property type="entry name" value="Serine/threonine protein kinase Stk1"/>
    <property type="match status" value="1"/>
</dbReference>
<feature type="binding site" evidence="9">
    <location>
        <position position="39"/>
    </location>
    <ligand>
        <name>ATP</name>
        <dbReference type="ChEBI" id="CHEBI:30616"/>
    </ligand>
</feature>
<keyword evidence="6 9" id="KW-0067">ATP-binding</keyword>
<dbReference type="InterPro" id="IPR008271">
    <property type="entry name" value="Ser/Thr_kinase_AS"/>
</dbReference>
<dbReference type="CDD" id="cd14014">
    <property type="entry name" value="STKc_PknB_like"/>
    <property type="match status" value="1"/>
</dbReference>
<evidence type="ECO:0000256" key="10">
    <source>
        <dbReference type="SAM" id="MobiDB-lite"/>
    </source>
</evidence>
<dbReference type="AlphaFoldDB" id="A0A367F1X8"/>
<dbReference type="InterPro" id="IPR000719">
    <property type="entry name" value="Prot_kinase_dom"/>
</dbReference>
<evidence type="ECO:0000256" key="1">
    <source>
        <dbReference type="ARBA" id="ARBA00012513"/>
    </source>
</evidence>
<sequence>MRGRRLNDRYELIEPLGSGGMGQVWRARDTTLGREVAVKVFRPQEGTAEETGHEELLGRFRREARSAAALDSPHIAAVHDHGTDTSDGAATPFLVMALVHGPSLHEVLREAGRVPLADALRWSADVCRALETAHAAGVVHRDIKPANIMVEGEEGHSRAKVVDFGIAKYTEARSSDPQLTTTGQMPFGSVLYMAPEQFRQSGVDGRTDLYALGCVLYELLVGRPPYTGSAAGVMYNHLNDVPLRPSRARAALPWGVDRLILDLMARDPEDRPADASEALARIREVAGSGAQARGAAPAGPEQEGRTGTASRTPRVPDRGTPPAAEHEPRTETREAGPGAAPGPSQESASPSTAGSGERQPRRAAPAAFRKPEAPRKAAPAAPVAPAAPAQPRTAAGTVAGAGHGQVPAPAPVPARIGPADPYVWRNGREPRLRPPVRRTAREKKALWRRAAWVAATALILGSSIALTHQNDTPARNGSSALDIAERLTPDTYELGVGVALPLQDPQAASEQLARVARVAVDEVERRRGEKIPLRVVPVDTNTSTGSDVLREHPSMVALVGKTAAASGDADHPDARVPTLDSCRADWPVSGASLSVSEAGLAGVEADELRREHGVRALLVSNEAAVEAADFNSSGVKAVAPDEPLESEPDVRRAIRRYDSDGVVLPNDVSADDGKTAAWARAARAEGKQIVLHGGRYAACNPSDDVAEDARRDRQLPDGTLRFRSFRDETQKPDCAHTPKLCSAPASLKKLLRLRGAAELYDATLLAAEQLGPVLDGEPTVGQARDRVRPKLAGASADGLLGHYRLADGPGADRPVWVDERKDGAWHRVRTLSTAPK</sequence>
<evidence type="ECO:0000256" key="9">
    <source>
        <dbReference type="PROSITE-ProRule" id="PRU10141"/>
    </source>
</evidence>
<accession>A0A367F1X8</accession>
<evidence type="ECO:0000256" key="6">
    <source>
        <dbReference type="ARBA" id="ARBA00022840"/>
    </source>
</evidence>
<dbReference type="Proteomes" id="UP000253507">
    <property type="component" value="Unassembled WGS sequence"/>
</dbReference>
<dbReference type="PANTHER" id="PTHR43289:SF6">
    <property type="entry name" value="SERINE_THREONINE-PROTEIN KINASE NEKL-3"/>
    <property type="match status" value="1"/>
</dbReference>
<proteinExistence type="predicted"/>
<dbReference type="PROSITE" id="PS00107">
    <property type="entry name" value="PROTEIN_KINASE_ATP"/>
    <property type="match status" value="1"/>
</dbReference>
<dbReference type="InterPro" id="IPR017441">
    <property type="entry name" value="Protein_kinase_ATP_BS"/>
</dbReference>
<dbReference type="PANTHER" id="PTHR43289">
    <property type="entry name" value="MITOGEN-ACTIVATED PROTEIN KINASE KINASE KINASE 20-RELATED"/>
    <property type="match status" value="1"/>
</dbReference>
<dbReference type="PROSITE" id="PS50011">
    <property type="entry name" value="PROTEIN_KINASE_DOM"/>
    <property type="match status" value="1"/>
</dbReference>
<feature type="compositionally biased region" description="Low complexity" evidence="10">
    <location>
        <begin position="376"/>
        <end position="400"/>
    </location>
</feature>
<keyword evidence="2 12" id="KW-0723">Serine/threonine-protein kinase</keyword>
<dbReference type="RefSeq" id="WP_114014096.1">
    <property type="nucleotide sequence ID" value="NZ_QOIM01000022.1"/>
</dbReference>
<evidence type="ECO:0000313" key="13">
    <source>
        <dbReference type="Proteomes" id="UP000253507"/>
    </source>
</evidence>
<comment type="caution">
    <text evidence="12">The sequence shown here is derived from an EMBL/GenBank/DDBJ whole genome shotgun (WGS) entry which is preliminary data.</text>
</comment>
<dbReference type="SUPFAM" id="SSF56112">
    <property type="entry name" value="Protein kinase-like (PK-like)"/>
    <property type="match status" value="1"/>
</dbReference>
<dbReference type="Gene3D" id="3.30.200.20">
    <property type="entry name" value="Phosphorylase Kinase, domain 1"/>
    <property type="match status" value="1"/>
</dbReference>
<organism evidence="12 13">
    <name type="scientific">Streptomyces reniochalinae</name>
    <dbReference type="NCBI Taxonomy" id="2250578"/>
    <lineage>
        <taxon>Bacteria</taxon>
        <taxon>Bacillati</taxon>
        <taxon>Actinomycetota</taxon>
        <taxon>Actinomycetes</taxon>
        <taxon>Kitasatosporales</taxon>
        <taxon>Streptomycetaceae</taxon>
        <taxon>Streptomyces</taxon>
    </lineage>
</organism>
<dbReference type="PROSITE" id="PS00108">
    <property type="entry name" value="PROTEIN_KINASE_ST"/>
    <property type="match status" value="1"/>
</dbReference>
<dbReference type="EC" id="2.7.11.1" evidence="1"/>
<evidence type="ECO:0000256" key="3">
    <source>
        <dbReference type="ARBA" id="ARBA00022679"/>
    </source>
</evidence>
<dbReference type="OrthoDB" id="9801841at2"/>